<evidence type="ECO:0000313" key="2">
    <source>
        <dbReference type="Proteomes" id="UP000265566"/>
    </source>
</evidence>
<dbReference type="Proteomes" id="UP000265566">
    <property type="component" value="Chromosome 8"/>
</dbReference>
<dbReference type="Gramene" id="rna48160">
    <property type="protein sequence ID" value="RHN41799.1"/>
    <property type="gene ID" value="gene48160"/>
</dbReference>
<organism evidence="1 2">
    <name type="scientific">Medicago truncatula</name>
    <name type="common">Barrel medic</name>
    <name type="synonym">Medicago tribuloides</name>
    <dbReference type="NCBI Taxonomy" id="3880"/>
    <lineage>
        <taxon>Eukaryota</taxon>
        <taxon>Viridiplantae</taxon>
        <taxon>Streptophyta</taxon>
        <taxon>Embryophyta</taxon>
        <taxon>Tracheophyta</taxon>
        <taxon>Spermatophyta</taxon>
        <taxon>Magnoliopsida</taxon>
        <taxon>eudicotyledons</taxon>
        <taxon>Gunneridae</taxon>
        <taxon>Pentapetalae</taxon>
        <taxon>rosids</taxon>
        <taxon>fabids</taxon>
        <taxon>Fabales</taxon>
        <taxon>Fabaceae</taxon>
        <taxon>Papilionoideae</taxon>
        <taxon>50 kb inversion clade</taxon>
        <taxon>NPAAA clade</taxon>
        <taxon>Hologalegina</taxon>
        <taxon>IRL clade</taxon>
        <taxon>Trifolieae</taxon>
        <taxon>Medicago</taxon>
    </lineage>
</organism>
<evidence type="ECO:0000313" key="1">
    <source>
        <dbReference type="EMBL" id="RHN41799.1"/>
    </source>
</evidence>
<sequence>MRAQNTMKFNHAVSSSRCKEREGKVIERRLLLCCCEWPCLTES</sequence>
<comment type="caution">
    <text evidence="1">The sequence shown here is derived from an EMBL/GenBank/DDBJ whole genome shotgun (WGS) entry which is preliminary data.</text>
</comment>
<accession>A0A396GKZ0</accession>
<name>A0A396GKZ0_MEDTR</name>
<protein>
    <submittedName>
        <fullName evidence="1">Uncharacterized protein</fullName>
    </submittedName>
</protein>
<dbReference type="EMBL" id="PSQE01000008">
    <property type="protein sequence ID" value="RHN41799.1"/>
    <property type="molecule type" value="Genomic_DNA"/>
</dbReference>
<gene>
    <name evidence="1" type="ORF">MtrunA17_Chr8g0369911</name>
</gene>
<dbReference type="AlphaFoldDB" id="A0A396GKZ0"/>
<proteinExistence type="predicted"/>
<reference evidence="2" key="1">
    <citation type="journal article" date="2018" name="Nat. Plants">
        <title>Whole-genome landscape of Medicago truncatula symbiotic genes.</title>
        <authorList>
            <person name="Pecrix Y."/>
            <person name="Staton S.E."/>
            <person name="Sallet E."/>
            <person name="Lelandais-Briere C."/>
            <person name="Moreau S."/>
            <person name="Carrere S."/>
            <person name="Blein T."/>
            <person name="Jardinaud M.F."/>
            <person name="Latrasse D."/>
            <person name="Zouine M."/>
            <person name="Zahm M."/>
            <person name="Kreplak J."/>
            <person name="Mayjonade B."/>
            <person name="Satge C."/>
            <person name="Perez M."/>
            <person name="Cauet S."/>
            <person name="Marande W."/>
            <person name="Chantry-Darmon C."/>
            <person name="Lopez-Roques C."/>
            <person name="Bouchez O."/>
            <person name="Berard A."/>
            <person name="Debelle F."/>
            <person name="Munos S."/>
            <person name="Bendahmane A."/>
            <person name="Berges H."/>
            <person name="Niebel A."/>
            <person name="Buitink J."/>
            <person name="Frugier F."/>
            <person name="Benhamed M."/>
            <person name="Crespi M."/>
            <person name="Gouzy J."/>
            <person name="Gamas P."/>
        </authorList>
    </citation>
    <scope>NUCLEOTIDE SEQUENCE [LARGE SCALE GENOMIC DNA]</scope>
    <source>
        <strain evidence="2">cv. Jemalong A17</strain>
    </source>
</reference>